<evidence type="ECO:0000313" key="10">
    <source>
        <dbReference type="Proteomes" id="UP000295244"/>
    </source>
</evidence>
<keyword evidence="6" id="KW-0406">Ion transport</keyword>
<organism evidence="9 10">
    <name type="scientific">Rubrobacter taiwanensis</name>
    <dbReference type="NCBI Taxonomy" id="185139"/>
    <lineage>
        <taxon>Bacteria</taxon>
        <taxon>Bacillati</taxon>
        <taxon>Actinomycetota</taxon>
        <taxon>Rubrobacteria</taxon>
        <taxon>Rubrobacterales</taxon>
        <taxon>Rubrobacteraceae</taxon>
        <taxon>Rubrobacter</taxon>
    </lineage>
</organism>
<keyword evidence="3" id="KW-0813">Transport</keyword>
<dbReference type="EMBL" id="SKBU01000007">
    <property type="protein sequence ID" value="TCJ19722.1"/>
    <property type="molecule type" value="Genomic_DNA"/>
</dbReference>
<dbReference type="RefSeq" id="WP_132688944.1">
    <property type="nucleotide sequence ID" value="NZ_SKBU01000007.1"/>
</dbReference>
<keyword evidence="7 8" id="KW-0472">Membrane</keyword>
<reference evidence="9 10" key="1">
    <citation type="submission" date="2019-03" db="EMBL/GenBank/DDBJ databases">
        <title>Whole genome sequence of a novel Rubrobacter taiwanensis strain, isolated from Yellowstone National Park.</title>
        <authorList>
            <person name="Freed S."/>
            <person name="Ramaley R.F."/>
            <person name="Kyndt J.A."/>
        </authorList>
    </citation>
    <scope>NUCLEOTIDE SEQUENCE [LARGE SCALE GENOMIC DNA]</scope>
    <source>
        <strain evidence="9 10">Yellowstone</strain>
    </source>
</reference>
<comment type="subcellular location">
    <subcellularLocation>
        <location evidence="1">Membrane</location>
        <topology evidence="1">Multi-pass membrane protein</topology>
    </subcellularLocation>
</comment>
<dbReference type="Proteomes" id="UP000295244">
    <property type="component" value="Unassembled WGS sequence"/>
</dbReference>
<feature type="transmembrane region" description="Helical" evidence="8">
    <location>
        <begin position="366"/>
        <end position="395"/>
    </location>
</feature>
<dbReference type="Gene3D" id="3.30.70.2750">
    <property type="match status" value="1"/>
</dbReference>
<proteinExistence type="inferred from homology"/>
<evidence type="ECO:0000256" key="7">
    <source>
        <dbReference type="ARBA" id="ARBA00023136"/>
    </source>
</evidence>
<evidence type="ECO:0000256" key="4">
    <source>
        <dbReference type="ARBA" id="ARBA00022692"/>
    </source>
</evidence>
<dbReference type="Gene3D" id="3.30.70.2170">
    <property type="match status" value="1"/>
</dbReference>
<evidence type="ECO:0000256" key="8">
    <source>
        <dbReference type="SAM" id="Phobius"/>
    </source>
</evidence>
<dbReference type="Gene3D" id="1.20.1460.20">
    <property type="match status" value="1"/>
</dbReference>
<comment type="caution">
    <text evidence="9">The sequence shown here is derived from an EMBL/GenBank/DDBJ whole genome shotgun (WGS) entry which is preliminary data.</text>
</comment>
<dbReference type="GO" id="GO:0016471">
    <property type="term" value="C:vacuolar proton-transporting V-type ATPase complex"/>
    <property type="evidence" value="ECO:0007669"/>
    <property type="project" value="TreeGrafter"/>
</dbReference>
<name>A0A4V2NX33_9ACTN</name>
<dbReference type="GO" id="GO:0007035">
    <property type="term" value="P:vacuolar acidification"/>
    <property type="evidence" value="ECO:0007669"/>
    <property type="project" value="TreeGrafter"/>
</dbReference>
<dbReference type="PANTHER" id="PTHR11629">
    <property type="entry name" value="VACUOLAR PROTON ATPASES"/>
    <property type="match status" value="1"/>
</dbReference>
<feature type="transmembrane region" description="Helical" evidence="8">
    <location>
        <begin position="407"/>
        <end position="431"/>
    </location>
</feature>
<dbReference type="PANTHER" id="PTHR11629:SF63">
    <property type="entry name" value="V-TYPE PROTON ATPASE SUBUNIT A"/>
    <property type="match status" value="1"/>
</dbReference>
<dbReference type="Pfam" id="PF01496">
    <property type="entry name" value="V_ATPase_I"/>
    <property type="match status" value="2"/>
</dbReference>
<feature type="transmembrane region" description="Helical" evidence="8">
    <location>
        <begin position="451"/>
        <end position="475"/>
    </location>
</feature>
<feature type="transmembrane region" description="Helical" evidence="8">
    <location>
        <begin position="577"/>
        <end position="602"/>
    </location>
</feature>
<gene>
    <name evidence="9" type="ORF">E0L93_04245</name>
</gene>
<dbReference type="GO" id="GO:0046961">
    <property type="term" value="F:proton-transporting ATPase activity, rotational mechanism"/>
    <property type="evidence" value="ECO:0007669"/>
    <property type="project" value="InterPro"/>
</dbReference>
<protein>
    <submittedName>
        <fullName evidence="9">V-type ATP synthase subunit I</fullName>
    </submittedName>
</protein>
<accession>A0A4V2NX33</accession>
<evidence type="ECO:0000313" key="9">
    <source>
        <dbReference type="EMBL" id="TCJ19722.1"/>
    </source>
</evidence>
<evidence type="ECO:0000256" key="3">
    <source>
        <dbReference type="ARBA" id="ARBA00022448"/>
    </source>
</evidence>
<dbReference type="GO" id="GO:0051117">
    <property type="term" value="F:ATPase binding"/>
    <property type="evidence" value="ECO:0007669"/>
    <property type="project" value="TreeGrafter"/>
</dbReference>
<dbReference type="GO" id="GO:0033179">
    <property type="term" value="C:proton-transporting V-type ATPase, V0 domain"/>
    <property type="evidence" value="ECO:0007669"/>
    <property type="project" value="InterPro"/>
</dbReference>
<keyword evidence="4 8" id="KW-0812">Transmembrane</keyword>
<evidence type="ECO:0000256" key="5">
    <source>
        <dbReference type="ARBA" id="ARBA00022989"/>
    </source>
</evidence>
<evidence type="ECO:0000256" key="2">
    <source>
        <dbReference type="ARBA" id="ARBA00009904"/>
    </source>
</evidence>
<comment type="similarity">
    <text evidence="2">Belongs to the V-ATPase 116 kDa subunit family.</text>
</comment>
<evidence type="ECO:0000256" key="1">
    <source>
        <dbReference type="ARBA" id="ARBA00004141"/>
    </source>
</evidence>
<dbReference type="OrthoDB" id="9803814at2"/>
<feature type="transmembrane region" description="Helical" evidence="8">
    <location>
        <begin position="546"/>
        <end position="571"/>
    </location>
</feature>
<sequence>MLVPMAKVRIIGPQRELESTLEELHRMELVQLADVRSDEEFEVEPLAGDEKHGRRADELRVLIAELEALLGLMGNGHEDRTDRVPGWVDTDEIRKQLEEISPRVEKLTRRLDDLRNEQVILPRYLRPLEHLLPLMPELARLEDRNPDLLRLDTVALVLNTEDEGVVEALRRELDARLDGRFELAHETIEEGAIGCVLVFHHDDAAAVRELLGEEQIRPTRLPEEYEHLSLHGTVLAMRKRLDEIPGEISATREELRALLRPYKREWSVLLSELRAELEQLEAVERAGGTRRAFVIAGWVPAHRLGSLRSTLEENVGPEVVVEELPADPRDEKTPVLMRNPAVARPFESLVRLLDLPRPGTLDPTGLMALFLPFMFGVIVGDVVYGLVLLGIALWMKRRFTEPGTLRDLASVLIVGSVWSIIFGFIYGEALGNLARRLLGYDWSLWTYRPEALTPVLIFGIAVGVTHVVLGLLLGIWQSWQERHRGELLERAGTLVVIAGLLALAGLAAGLVPDGAITPAVAVVIVGLVIVMVSQGKLGLMTGPLELIGAVGNVLSYLRLAAVGFASAYLAIVANEFAFVAPLWIGVVVAAFFHALNLALAAFSPMVQSLRLHYVEFFTKFYAGGGRPFTPFGARLAGSPESVRSTSEGKE</sequence>
<dbReference type="AlphaFoldDB" id="A0A4V2NX33"/>
<dbReference type="InterPro" id="IPR002490">
    <property type="entry name" value="V-ATPase_116kDa_su"/>
</dbReference>
<feature type="transmembrane region" description="Helical" evidence="8">
    <location>
        <begin position="487"/>
        <end position="509"/>
    </location>
</feature>
<keyword evidence="10" id="KW-1185">Reference proteome</keyword>
<keyword evidence="5 8" id="KW-1133">Transmembrane helix</keyword>
<evidence type="ECO:0000256" key="6">
    <source>
        <dbReference type="ARBA" id="ARBA00023065"/>
    </source>
</evidence>
<feature type="transmembrane region" description="Helical" evidence="8">
    <location>
        <begin position="515"/>
        <end position="534"/>
    </location>
</feature>